<keyword evidence="3" id="KW-1185">Reference proteome</keyword>
<evidence type="ECO:0000313" key="2">
    <source>
        <dbReference type="EMBL" id="CAB4008109.1"/>
    </source>
</evidence>
<sequence length="94" mass="10148">MVNKKRLGTAGDSAAVVTDTSEMQVDNDGEQDDVITETADNNSEEANTREPTQTDHLNKKLLEAFLSRINTSNDGQAASCDGPNDSSDWVDETT</sequence>
<feature type="region of interest" description="Disordered" evidence="1">
    <location>
        <begin position="71"/>
        <end position="94"/>
    </location>
</feature>
<accession>A0A7D9EF48</accession>
<proteinExistence type="predicted"/>
<reference evidence="2" key="1">
    <citation type="submission" date="2020-04" db="EMBL/GenBank/DDBJ databases">
        <authorList>
            <person name="Alioto T."/>
            <person name="Alioto T."/>
            <person name="Gomez Garrido J."/>
        </authorList>
    </citation>
    <scope>NUCLEOTIDE SEQUENCE</scope>
    <source>
        <strain evidence="2">A484AB</strain>
    </source>
</reference>
<dbReference type="AlphaFoldDB" id="A0A7D9EF48"/>
<feature type="compositionally biased region" description="Basic and acidic residues" evidence="1">
    <location>
        <begin position="46"/>
        <end position="56"/>
    </location>
</feature>
<dbReference type="Proteomes" id="UP001152795">
    <property type="component" value="Unassembled WGS sequence"/>
</dbReference>
<evidence type="ECO:0000256" key="1">
    <source>
        <dbReference type="SAM" id="MobiDB-lite"/>
    </source>
</evidence>
<organism evidence="2 3">
    <name type="scientific">Paramuricea clavata</name>
    <name type="common">Red gorgonian</name>
    <name type="synonym">Violescent sea-whip</name>
    <dbReference type="NCBI Taxonomy" id="317549"/>
    <lineage>
        <taxon>Eukaryota</taxon>
        <taxon>Metazoa</taxon>
        <taxon>Cnidaria</taxon>
        <taxon>Anthozoa</taxon>
        <taxon>Octocorallia</taxon>
        <taxon>Malacalcyonacea</taxon>
        <taxon>Plexauridae</taxon>
        <taxon>Paramuricea</taxon>
    </lineage>
</organism>
<protein>
    <submittedName>
        <fullName evidence="2">Uncharacterized protein</fullName>
    </submittedName>
</protein>
<evidence type="ECO:0000313" key="3">
    <source>
        <dbReference type="Proteomes" id="UP001152795"/>
    </source>
</evidence>
<name>A0A7D9EF48_PARCT</name>
<comment type="caution">
    <text evidence="2">The sequence shown here is derived from an EMBL/GenBank/DDBJ whole genome shotgun (WGS) entry which is preliminary data.</text>
</comment>
<feature type="compositionally biased region" description="Acidic residues" evidence="1">
    <location>
        <begin position="25"/>
        <end position="35"/>
    </location>
</feature>
<feature type="region of interest" description="Disordered" evidence="1">
    <location>
        <begin position="1"/>
        <end position="56"/>
    </location>
</feature>
<dbReference type="EMBL" id="CACRXK020006024">
    <property type="protein sequence ID" value="CAB4008109.1"/>
    <property type="molecule type" value="Genomic_DNA"/>
</dbReference>
<dbReference type="OrthoDB" id="5990464at2759"/>
<gene>
    <name evidence="2" type="ORF">PACLA_8A022546</name>
</gene>